<dbReference type="EMBL" id="PP856726">
    <property type="protein sequence ID" value="XCH41165.1"/>
    <property type="molecule type" value="Genomic_DNA"/>
</dbReference>
<proteinExistence type="predicted"/>
<organism evidence="1">
    <name type="scientific">Salmonella phage vB_STmST313_KE27</name>
    <dbReference type="NCBI Taxonomy" id="3161178"/>
    <lineage>
        <taxon>Viruses</taxon>
        <taxon>Duplodnaviria</taxon>
        <taxon>Heunggongvirae</taxon>
        <taxon>Uroviricota</taxon>
        <taxon>Caudoviricetes</taxon>
        <taxon>Pantevenvirales</taxon>
        <taxon>Ackermannviridae</taxon>
        <taxon>Cvivirinae</taxon>
        <taxon>Kuttervirus</taxon>
    </lineage>
</organism>
<sequence length="45" mass="5200">MGCKVSADQAFGFDSLKRLHIFEGIPRQTRDCMEFQEKGNLNPRQ</sequence>
<accession>A0AAU8GGR5</accession>
<protein>
    <submittedName>
        <fullName evidence="1">Uncharacterized protein</fullName>
    </submittedName>
</protein>
<gene>
    <name evidence="1" type="ORF">MCIKDHBT_CDS0224</name>
</gene>
<reference evidence="1" key="1">
    <citation type="submission" date="2024-05" db="EMBL/GenBank/DDBJ databases">
        <authorList>
            <person name="Mugo M.M."/>
            <person name="Musyoki A.M."/>
            <person name="Makumi A.M."/>
            <person name="Mutai I."/>
            <person name="Drechsel O."/>
            <person name="Kering K.K."/>
            <person name="Muturi P."/>
            <person name="Mbae C.K."/>
            <person name="Kariuki S.M."/>
        </authorList>
    </citation>
    <scope>NUCLEOTIDE SEQUENCE</scope>
</reference>
<evidence type="ECO:0000313" key="1">
    <source>
        <dbReference type="EMBL" id="XCH41165.1"/>
    </source>
</evidence>
<name>A0AAU8GGR5_9CAUD</name>